<dbReference type="RefSeq" id="WP_061205033.1">
    <property type="nucleotide sequence ID" value="NZ_LSVK01000007.1"/>
</dbReference>
<feature type="transmembrane region" description="Helical" evidence="1">
    <location>
        <begin position="164"/>
        <end position="186"/>
    </location>
</feature>
<feature type="transmembrane region" description="Helical" evidence="1">
    <location>
        <begin position="111"/>
        <end position="134"/>
    </location>
</feature>
<reference evidence="2 3" key="1">
    <citation type="submission" date="2020-01" db="EMBL/GenBank/DDBJ databases">
        <title>Vaginal microbiome of pregnant Indian women: Insights into the genome of dominants Lactobacillus species.</title>
        <authorList>
            <person name="Das B."/>
            <person name="Mehta O."/>
            <person name="Ghosh T.S."/>
            <person name="Kothidar A."/>
            <person name="Gowtham M.R."/>
            <person name="Mitra R."/>
            <person name="Kshetrapal P."/>
            <person name="Wadhwa N."/>
            <person name="Thiruvengadam R."/>
            <person name="Nair G.B."/>
            <person name="Bhatnagar S."/>
            <person name="Pore S."/>
        </authorList>
    </citation>
    <scope>NUCLEOTIDE SEQUENCE [LARGE SCALE GENOMIC DNA]</scope>
    <source>
        <strain evidence="2 3">Indica2</strain>
    </source>
</reference>
<sequence length="279" mass="32355">MTTRRKILFSCLFAYLLLDAYQAIAVSMDYLKMFNNSHGKLTPNGQEAWNIFYSMQLAGPNNKIWMYFISLILVPTIFSWTYIYMKNSYFENMIITRKPYRQLVLNSLKSIVLKIFLLKVIIIFLELLIISGIFHTVDFSMSTTFNEKIGRSYIVFSNNILMNFIMYILFSTVGWSLWCALFYSVFLFIKKTILILPATLLLDVFLIIIPAVTETKNSVVKILMYLPFIGNLQSPGNITIGGEPSIPLAIICLFTILFYIVITYILFFYYIKSAQKGRL</sequence>
<feature type="transmembrane region" description="Helical" evidence="1">
    <location>
        <begin position="246"/>
        <end position="271"/>
    </location>
</feature>
<keyword evidence="1" id="KW-0472">Membrane</keyword>
<feature type="transmembrane region" description="Helical" evidence="1">
    <location>
        <begin position="64"/>
        <end position="85"/>
    </location>
</feature>
<comment type="caution">
    <text evidence="2">The sequence shown here is derived from an EMBL/GenBank/DDBJ whole genome shotgun (WGS) entry which is preliminary data.</text>
</comment>
<evidence type="ECO:0000313" key="2">
    <source>
        <dbReference type="EMBL" id="MYN53722.1"/>
    </source>
</evidence>
<accession>A0A7X4KU31</accession>
<proteinExistence type="predicted"/>
<gene>
    <name evidence="2" type="ORF">GTK63_05200</name>
</gene>
<keyword evidence="1" id="KW-1133">Transmembrane helix</keyword>
<keyword evidence="1" id="KW-0812">Transmembrane</keyword>
<dbReference type="AlphaFoldDB" id="A0A7X4KU31"/>
<dbReference type="Proteomes" id="UP000460132">
    <property type="component" value="Unassembled WGS sequence"/>
</dbReference>
<dbReference type="EMBL" id="WWFF01000006">
    <property type="protein sequence ID" value="MYN53722.1"/>
    <property type="molecule type" value="Genomic_DNA"/>
</dbReference>
<evidence type="ECO:0000313" key="3">
    <source>
        <dbReference type="Proteomes" id="UP000460132"/>
    </source>
</evidence>
<evidence type="ECO:0000256" key="1">
    <source>
        <dbReference type="SAM" id="Phobius"/>
    </source>
</evidence>
<protein>
    <submittedName>
        <fullName evidence="2">Uncharacterized protein</fullName>
    </submittedName>
</protein>
<organism evidence="2 3">
    <name type="scientific">Lactobacillus crispatus</name>
    <dbReference type="NCBI Taxonomy" id="47770"/>
    <lineage>
        <taxon>Bacteria</taxon>
        <taxon>Bacillati</taxon>
        <taxon>Bacillota</taxon>
        <taxon>Bacilli</taxon>
        <taxon>Lactobacillales</taxon>
        <taxon>Lactobacillaceae</taxon>
        <taxon>Lactobacillus</taxon>
    </lineage>
</organism>
<feature type="transmembrane region" description="Helical" evidence="1">
    <location>
        <begin position="193"/>
        <end position="213"/>
    </location>
</feature>
<name>A0A7X4KU31_9LACO</name>